<comment type="caution">
    <text evidence="1">The sequence shown here is derived from an EMBL/GenBank/DDBJ whole genome shotgun (WGS) entry which is preliminary data.</text>
</comment>
<reference evidence="1" key="2">
    <citation type="submission" date="2022-01" db="EMBL/GenBank/DDBJ databases">
        <authorList>
            <person name="Yamashiro T."/>
            <person name="Shiraishi A."/>
            <person name="Satake H."/>
            <person name="Nakayama K."/>
        </authorList>
    </citation>
    <scope>NUCLEOTIDE SEQUENCE</scope>
</reference>
<dbReference type="Proteomes" id="UP001151760">
    <property type="component" value="Unassembled WGS sequence"/>
</dbReference>
<proteinExistence type="predicted"/>
<name>A0ABQ4YZ95_9ASTR</name>
<evidence type="ECO:0000313" key="2">
    <source>
        <dbReference type="Proteomes" id="UP001151760"/>
    </source>
</evidence>
<dbReference type="EMBL" id="BQNB010010883">
    <property type="protein sequence ID" value="GJS83199.1"/>
    <property type="molecule type" value="Genomic_DNA"/>
</dbReference>
<reference evidence="1" key="1">
    <citation type="journal article" date="2022" name="Int. J. Mol. Sci.">
        <title>Draft Genome of Tanacetum Coccineum: Genomic Comparison of Closely Related Tanacetum-Family Plants.</title>
        <authorList>
            <person name="Yamashiro T."/>
            <person name="Shiraishi A."/>
            <person name="Nakayama K."/>
            <person name="Satake H."/>
        </authorList>
    </citation>
    <scope>NUCLEOTIDE SEQUENCE</scope>
</reference>
<evidence type="ECO:0000313" key="1">
    <source>
        <dbReference type="EMBL" id="GJS83199.1"/>
    </source>
</evidence>
<sequence length="139" mass="15876">MTKRLLDLTRQRLNATTAIRDVNLLENEGHQEIKGIEIEMLQEGMHQWIHLLQMPCAKDKTGLGYDSQINKSEFDNIHMNKSEVVNSVFNSRESDVDDSTVNDRFKTGEGFYAVPPPYTGNYMPPRPDLSFPGLDESVF</sequence>
<keyword evidence="2" id="KW-1185">Reference proteome</keyword>
<organism evidence="1 2">
    <name type="scientific">Tanacetum coccineum</name>
    <dbReference type="NCBI Taxonomy" id="301880"/>
    <lineage>
        <taxon>Eukaryota</taxon>
        <taxon>Viridiplantae</taxon>
        <taxon>Streptophyta</taxon>
        <taxon>Embryophyta</taxon>
        <taxon>Tracheophyta</taxon>
        <taxon>Spermatophyta</taxon>
        <taxon>Magnoliopsida</taxon>
        <taxon>eudicotyledons</taxon>
        <taxon>Gunneridae</taxon>
        <taxon>Pentapetalae</taxon>
        <taxon>asterids</taxon>
        <taxon>campanulids</taxon>
        <taxon>Asterales</taxon>
        <taxon>Asteraceae</taxon>
        <taxon>Asteroideae</taxon>
        <taxon>Anthemideae</taxon>
        <taxon>Anthemidinae</taxon>
        <taxon>Tanacetum</taxon>
    </lineage>
</organism>
<protein>
    <submittedName>
        <fullName evidence="1">Uncharacterized protein</fullName>
    </submittedName>
</protein>
<accession>A0ABQ4YZ95</accession>
<gene>
    <name evidence="1" type="ORF">Tco_0749740</name>
</gene>